<dbReference type="GO" id="GO:0016791">
    <property type="term" value="F:phosphatase activity"/>
    <property type="evidence" value="ECO:0007669"/>
    <property type="project" value="TreeGrafter"/>
</dbReference>
<dbReference type="PANTHER" id="PTHR43156">
    <property type="entry name" value="STAGE II SPORULATION PROTEIN E-RELATED"/>
    <property type="match status" value="1"/>
</dbReference>
<organism evidence="4">
    <name type="scientific">Magnetococcus massalia (strain MO-1)</name>
    <dbReference type="NCBI Taxonomy" id="451514"/>
    <lineage>
        <taxon>Bacteria</taxon>
        <taxon>Pseudomonadati</taxon>
        <taxon>Pseudomonadota</taxon>
        <taxon>Magnetococcia</taxon>
        <taxon>Magnetococcales</taxon>
        <taxon>Magnetococcaceae</taxon>
        <taxon>Magnetococcus</taxon>
    </lineage>
</organism>
<dbReference type="SUPFAM" id="SSF52172">
    <property type="entry name" value="CheY-like"/>
    <property type="match status" value="1"/>
</dbReference>
<dbReference type="GO" id="GO:0000160">
    <property type="term" value="P:phosphorelay signal transduction system"/>
    <property type="evidence" value="ECO:0007669"/>
    <property type="project" value="InterPro"/>
</dbReference>
<feature type="modified residue" description="4-aspartylphosphate" evidence="2">
    <location>
        <position position="47"/>
    </location>
</feature>
<dbReference type="InterPro" id="IPR001789">
    <property type="entry name" value="Sig_transdc_resp-reg_receiver"/>
</dbReference>
<keyword evidence="1" id="KW-0378">Hydrolase</keyword>
<reference evidence="4" key="1">
    <citation type="submission" date="2015-04" db="EMBL/GenBank/DDBJ databases">
        <authorList>
            <person name="Syromyatnikov M.Y."/>
            <person name="Popov V.N."/>
        </authorList>
    </citation>
    <scope>NUCLEOTIDE SEQUENCE</scope>
    <source>
        <strain evidence="4">MO-1</strain>
    </source>
</reference>
<proteinExistence type="predicted"/>
<dbReference type="InterPro" id="IPR036457">
    <property type="entry name" value="PPM-type-like_dom_sf"/>
</dbReference>
<sequence length="361" mass="40113">MVEDDPLSALPLTAFLTGESYHVVAVEDGQEAVEKFEQVQPQLVLMDINMPRMNGFEASRLIKQSLPPGKMVPVVFLTSEERDRELASCLECGGDDFVTKPFQPIVLKARIKAWLERARMANQITRDRELIERILQSMQESCRFEHSNLRLLTTPVERASGDCVMSCRRPDGGQNLLVGDFTGHGIAAALLGPMTEELFYNMSEAGRPLGEIITAINSKLYAKSPPLIFFAACGVGFSPDQRELQVWNAGMPEMLLYQDGQLTKRIHSTAPPIGIMSDLAVKLETLTVEQESRVAICSDGVIEACNADGKMFGQTRYEMLLEQLNRQGLDPSFIYQELSAFAQGQSFHDDVTWVEICCTPG</sequence>
<dbReference type="Pfam" id="PF00072">
    <property type="entry name" value="Response_reg"/>
    <property type="match status" value="1"/>
</dbReference>
<feature type="domain" description="Response regulatory" evidence="3">
    <location>
        <begin position="1"/>
        <end position="115"/>
    </location>
</feature>
<dbReference type="CDD" id="cd17546">
    <property type="entry name" value="REC_hyHK_CKI1_RcsC-like"/>
    <property type="match status" value="1"/>
</dbReference>
<name>A0A1S7LJ63_MAGMO</name>
<dbReference type="SMART" id="SM00331">
    <property type="entry name" value="PP2C_SIG"/>
    <property type="match status" value="1"/>
</dbReference>
<dbReference type="InterPro" id="IPR052016">
    <property type="entry name" value="Bact_Sigma-Reg"/>
</dbReference>
<dbReference type="AlphaFoldDB" id="A0A1S7LJ63"/>
<dbReference type="Gene3D" id="3.60.40.10">
    <property type="entry name" value="PPM-type phosphatase domain"/>
    <property type="match status" value="1"/>
</dbReference>
<keyword evidence="2" id="KW-0597">Phosphoprotein</keyword>
<dbReference type="Gene3D" id="3.40.50.2300">
    <property type="match status" value="1"/>
</dbReference>
<evidence type="ECO:0000259" key="3">
    <source>
        <dbReference type="PROSITE" id="PS50110"/>
    </source>
</evidence>
<dbReference type="InterPro" id="IPR001932">
    <property type="entry name" value="PPM-type_phosphatase-like_dom"/>
</dbReference>
<dbReference type="PANTHER" id="PTHR43156:SF2">
    <property type="entry name" value="STAGE II SPORULATION PROTEIN E"/>
    <property type="match status" value="1"/>
</dbReference>
<dbReference type="Pfam" id="PF07228">
    <property type="entry name" value="SpoIIE"/>
    <property type="match status" value="1"/>
</dbReference>
<evidence type="ECO:0000256" key="2">
    <source>
        <dbReference type="PROSITE-ProRule" id="PRU00169"/>
    </source>
</evidence>
<protein>
    <submittedName>
        <fullName evidence="4">Putative response regulator receiver protein with a stage II sporulation protein E (SpoIIE) domain</fullName>
    </submittedName>
</protein>
<evidence type="ECO:0000313" key="4">
    <source>
        <dbReference type="EMBL" id="CRH06433.1"/>
    </source>
</evidence>
<dbReference type="PROSITE" id="PS50110">
    <property type="entry name" value="RESPONSE_REGULATORY"/>
    <property type="match status" value="1"/>
</dbReference>
<dbReference type="EMBL" id="LO017727">
    <property type="protein sequence ID" value="CRH06433.1"/>
    <property type="molecule type" value="Genomic_DNA"/>
</dbReference>
<dbReference type="SMART" id="SM00448">
    <property type="entry name" value="REC"/>
    <property type="match status" value="1"/>
</dbReference>
<dbReference type="SUPFAM" id="SSF81606">
    <property type="entry name" value="PP2C-like"/>
    <property type="match status" value="1"/>
</dbReference>
<evidence type="ECO:0000256" key="1">
    <source>
        <dbReference type="ARBA" id="ARBA00022801"/>
    </source>
</evidence>
<gene>
    <name evidence="4" type="ORF">MAGMO_2271</name>
</gene>
<accession>A0A1S7LJ63</accession>
<dbReference type="InterPro" id="IPR011006">
    <property type="entry name" value="CheY-like_superfamily"/>
</dbReference>